<dbReference type="GO" id="GO:0016757">
    <property type="term" value="F:glycosyltransferase activity"/>
    <property type="evidence" value="ECO:0007669"/>
    <property type="project" value="UniProtKB-KW"/>
</dbReference>
<keyword evidence="1" id="KW-0472">Membrane</keyword>
<dbReference type="AlphaFoldDB" id="A0A1R1XFW2"/>
<dbReference type="EMBL" id="LSSN01003455">
    <property type="protein sequence ID" value="OMJ13508.1"/>
    <property type="molecule type" value="Genomic_DNA"/>
</dbReference>
<reference evidence="2 3" key="1">
    <citation type="submission" date="2017-01" db="EMBL/GenBank/DDBJ databases">
        <authorList>
            <person name="Mah S.A."/>
            <person name="Swanson W.J."/>
            <person name="Moy G.W."/>
            <person name="Vacquier V.D."/>
        </authorList>
    </citation>
    <scope>NUCLEOTIDE SEQUENCE [LARGE SCALE GENOMIC DNA]</scope>
    <source>
        <strain evidence="2 3">GSMNP</strain>
    </source>
</reference>
<dbReference type="PANTHER" id="PTHR34144">
    <property type="entry name" value="CHROMOSOME 8, WHOLE GENOME SHOTGUN SEQUENCE"/>
    <property type="match status" value="1"/>
</dbReference>
<dbReference type="OrthoDB" id="262547at2759"/>
<dbReference type="PANTHER" id="PTHR34144:SF5">
    <property type="entry name" value="ALPHA-1,3-MANNOSYLTRANSFERASE CMT1"/>
    <property type="match status" value="1"/>
</dbReference>
<evidence type="ECO:0000313" key="3">
    <source>
        <dbReference type="Proteomes" id="UP000187283"/>
    </source>
</evidence>
<keyword evidence="1" id="KW-0812">Transmembrane</keyword>
<feature type="transmembrane region" description="Helical" evidence="1">
    <location>
        <begin position="12"/>
        <end position="33"/>
    </location>
</feature>
<dbReference type="InterPro" id="IPR021047">
    <property type="entry name" value="Mannosyltransferase_CMT1"/>
</dbReference>
<evidence type="ECO:0000256" key="1">
    <source>
        <dbReference type="SAM" id="Phobius"/>
    </source>
</evidence>
<organism evidence="2 3">
    <name type="scientific">Smittium culicis</name>
    <dbReference type="NCBI Taxonomy" id="133412"/>
    <lineage>
        <taxon>Eukaryota</taxon>
        <taxon>Fungi</taxon>
        <taxon>Fungi incertae sedis</taxon>
        <taxon>Zoopagomycota</taxon>
        <taxon>Kickxellomycotina</taxon>
        <taxon>Harpellomycetes</taxon>
        <taxon>Harpellales</taxon>
        <taxon>Legeriomycetaceae</taxon>
        <taxon>Smittium</taxon>
    </lineage>
</organism>
<gene>
    <name evidence="2" type="ORF">AYI70_g8449</name>
</gene>
<keyword evidence="1" id="KW-1133">Transmembrane helix</keyword>
<keyword evidence="2" id="KW-0808">Transferase</keyword>
<keyword evidence="2" id="KW-0328">Glycosyltransferase</keyword>
<proteinExistence type="predicted"/>
<dbReference type="Pfam" id="PF11735">
    <property type="entry name" value="CAP59_mtransfer"/>
    <property type="match status" value="1"/>
</dbReference>
<keyword evidence="3" id="KW-1185">Reference proteome</keyword>
<dbReference type="Proteomes" id="UP000187283">
    <property type="component" value="Unassembled WGS sequence"/>
</dbReference>
<sequence>MKPTRYFHNSRSPLKIFFYFILLLIILVFIFSIRKDSLNIIEYKEDAKFKGAELHKAYFCATDKRVAFEEYLSKNGKYDYLKADTNLYEPDRKEMMLIEKIMYSNQNRITELTRKRKYFFSMNFYNNEDIIPFIIEELMLLFKFLGPENIFLSVYENGSTDNTKKLLYLFRSVLNDYGLRHRIIIAKAKKPKWYDDIRYHSKIRNKALEPLKSEEELGNVYDKIVFMDSVLFCHTDILEILYQSDYQGSDLTSPYDYLMTDKPQEIEFRGAVIARDLDGHNFTLIEKGGKNHGPSEIRFNEWVPTQVQCTWGGVAVVNAKPFYGETPIRFREPNIENGDCPDSELNLLCTDLWKNGFGRAIIVPRILLPYSLSEARFRDSNYEIIMGTNVTQKELVDYTNGPSKIYCSILEKYLQAKYKELK</sequence>
<name>A0A1R1XFW2_9FUNG</name>
<protein>
    <submittedName>
        <fullName evidence="2">Alpha-1,3-mannosyltransferase CMT1</fullName>
    </submittedName>
</protein>
<accession>A0A1R1XFW2</accession>
<evidence type="ECO:0000313" key="2">
    <source>
        <dbReference type="EMBL" id="OMJ13508.1"/>
    </source>
</evidence>
<comment type="caution">
    <text evidence="2">The sequence shown here is derived from an EMBL/GenBank/DDBJ whole genome shotgun (WGS) entry which is preliminary data.</text>
</comment>